<keyword evidence="3" id="KW-1185">Reference proteome</keyword>
<protein>
    <recommendedName>
        <fullName evidence="1">HTH luxR-type domain-containing protein</fullName>
    </recommendedName>
</protein>
<dbReference type="SUPFAM" id="SSF46894">
    <property type="entry name" value="C-terminal effector domain of the bipartite response regulators"/>
    <property type="match status" value="1"/>
</dbReference>
<dbReference type="EMBL" id="BMNC01000001">
    <property type="protein sequence ID" value="GGM73164.1"/>
    <property type="molecule type" value="Genomic_DNA"/>
</dbReference>
<evidence type="ECO:0000313" key="3">
    <source>
        <dbReference type="Proteomes" id="UP000597656"/>
    </source>
</evidence>
<dbReference type="PROSITE" id="PS50043">
    <property type="entry name" value="HTH_LUXR_2"/>
    <property type="match status" value="1"/>
</dbReference>
<name>A0ABQ2HCY9_9PSEU</name>
<sequence>MGNLEIAGKLHLGATTVKSRVASLMAKTKTDNRIKLALLARGLLIEPRERSSPSWPETLWCCAR</sequence>
<evidence type="ECO:0000313" key="2">
    <source>
        <dbReference type="EMBL" id="GGM73164.1"/>
    </source>
</evidence>
<evidence type="ECO:0000259" key="1">
    <source>
        <dbReference type="PROSITE" id="PS50043"/>
    </source>
</evidence>
<accession>A0ABQ2HCY9</accession>
<gene>
    <name evidence="2" type="ORF">GCM10011609_06270</name>
</gene>
<dbReference type="Gene3D" id="1.10.10.10">
    <property type="entry name" value="Winged helix-like DNA-binding domain superfamily/Winged helix DNA-binding domain"/>
    <property type="match status" value="1"/>
</dbReference>
<dbReference type="Pfam" id="PF00196">
    <property type="entry name" value="GerE"/>
    <property type="match status" value="1"/>
</dbReference>
<dbReference type="InterPro" id="IPR016032">
    <property type="entry name" value="Sig_transdc_resp-reg_C-effctor"/>
</dbReference>
<comment type="caution">
    <text evidence="2">The sequence shown here is derived from an EMBL/GenBank/DDBJ whole genome shotgun (WGS) entry which is preliminary data.</text>
</comment>
<feature type="domain" description="HTH luxR-type" evidence="1">
    <location>
        <begin position="1"/>
        <end position="44"/>
    </location>
</feature>
<dbReference type="InterPro" id="IPR000792">
    <property type="entry name" value="Tscrpt_reg_LuxR_C"/>
</dbReference>
<dbReference type="InterPro" id="IPR036388">
    <property type="entry name" value="WH-like_DNA-bd_sf"/>
</dbReference>
<dbReference type="Proteomes" id="UP000597656">
    <property type="component" value="Unassembled WGS sequence"/>
</dbReference>
<proteinExistence type="predicted"/>
<organism evidence="2 3">
    <name type="scientific">Lentzea pudingi</name>
    <dbReference type="NCBI Taxonomy" id="1789439"/>
    <lineage>
        <taxon>Bacteria</taxon>
        <taxon>Bacillati</taxon>
        <taxon>Actinomycetota</taxon>
        <taxon>Actinomycetes</taxon>
        <taxon>Pseudonocardiales</taxon>
        <taxon>Pseudonocardiaceae</taxon>
        <taxon>Lentzea</taxon>
    </lineage>
</organism>
<reference evidence="3" key="1">
    <citation type="journal article" date="2019" name="Int. J. Syst. Evol. Microbiol.">
        <title>The Global Catalogue of Microorganisms (GCM) 10K type strain sequencing project: providing services to taxonomists for standard genome sequencing and annotation.</title>
        <authorList>
            <consortium name="The Broad Institute Genomics Platform"/>
            <consortium name="The Broad Institute Genome Sequencing Center for Infectious Disease"/>
            <person name="Wu L."/>
            <person name="Ma J."/>
        </authorList>
    </citation>
    <scope>NUCLEOTIDE SEQUENCE [LARGE SCALE GENOMIC DNA]</scope>
    <source>
        <strain evidence="3">CGMCC 4.7319</strain>
    </source>
</reference>